<dbReference type="EMBL" id="BEXD01004007">
    <property type="protein sequence ID" value="GBC05433.1"/>
    <property type="molecule type" value="Genomic_DNA"/>
</dbReference>
<evidence type="ECO:0000313" key="1">
    <source>
        <dbReference type="EMBL" id="GBC05433.1"/>
    </source>
</evidence>
<accession>A0A2Z6RX27</accession>
<organism evidence="1 2">
    <name type="scientific">Rhizophagus clarus</name>
    <dbReference type="NCBI Taxonomy" id="94130"/>
    <lineage>
        <taxon>Eukaryota</taxon>
        <taxon>Fungi</taxon>
        <taxon>Fungi incertae sedis</taxon>
        <taxon>Mucoromycota</taxon>
        <taxon>Glomeromycotina</taxon>
        <taxon>Glomeromycetes</taxon>
        <taxon>Glomerales</taxon>
        <taxon>Glomeraceae</taxon>
        <taxon>Rhizophagus</taxon>
    </lineage>
</organism>
<protein>
    <recommendedName>
        <fullName evidence="3">F-box domain-containing protein</fullName>
    </recommendedName>
</protein>
<dbReference type="AlphaFoldDB" id="A0A2Z6RX27"/>
<comment type="caution">
    <text evidence="1">The sequence shown here is derived from an EMBL/GenBank/DDBJ whole genome shotgun (WGS) entry which is preliminary data.</text>
</comment>
<dbReference type="Proteomes" id="UP000247702">
    <property type="component" value="Unassembled WGS sequence"/>
</dbReference>
<proteinExistence type="predicted"/>
<reference evidence="1 2" key="1">
    <citation type="submission" date="2017-11" db="EMBL/GenBank/DDBJ databases">
        <title>The genome of Rhizophagus clarus HR1 reveals common genetic basis of auxotrophy among arbuscular mycorrhizal fungi.</title>
        <authorList>
            <person name="Kobayashi Y."/>
        </authorList>
    </citation>
    <scope>NUCLEOTIDE SEQUENCE [LARGE SCALE GENOMIC DNA]</scope>
    <source>
        <strain evidence="1 2">HR1</strain>
    </source>
</reference>
<keyword evidence="2" id="KW-1185">Reference proteome</keyword>
<name>A0A2Z6RX27_9GLOM</name>
<evidence type="ECO:0000313" key="2">
    <source>
        <dbReference type="Proteomes" id="UP000247702"/>
    </source>
</evidence>
<gene>
    <name evidence="1" type="ORF">RclHR1_06220006</name>
</gene>
<evidence type="ECO:0008006" key="3">
    <source>
        <dbReference type="Google" id="ProtNLM"/>
    </source>
</evidence>
<dbReference type="STRING" id="94130.A0A2Z6RX27"/>
<sequence length="567" mass="66800">MTCSKIFSGDLPELINEIIQYFRHDYKTLHSCVLVNRLWCRLAIPLLWEDPFSIKFPKNYHFIEIYLHNLNDDDKTKLNEYGINKDIFPSNTLFNYSSLIQHLDTRKISYSIENWEASIRNSTTKTIKSQHSNNPIQNILQMSVFIKLIYKSLFQTFIENEANLFNLEVSQYSHQRSEYFDDAFKLILQNPNFLRNIKNLKLDFYISSENTTKFLEFLDSNCNSISSLHLLFPSYNNNLPMTEKALSQIINSQVNLKKILLGFNNFPLYHSLLSLKNSNCSNTLNVIVFYHIDFRNIVVLNEVFNQLNVLESIHLIYCLSINAKFLQQIINLTKPFKLKSLLLNKILEIESLELLIQKFGNHIENFGINAKSYPQQLVNLLELAMKHCYKIKFLHLPVGLNNQNIDLVFNLIGNITQNLNHLFIDAINNDYFTYNEIDNKIELSSILLQNLGQILPLKLEYLDLGLAIDGNDLEIFLKNSQNTFIKKLLIRNKRREEDDDIFPYIKDYIIKKKRVKYLSIIETFHENSKDLFSLKDKVKECELYGIQVLYYRDLYININCFIKETYL</sequence>